<evidence type="ECO:0000256" key="5">
    <source>
        <dbReference type="ARBA" id="ARBA00022490"/>
    </source>
</evidence>
<dbReference type="PANTHER" id="PTHR15744:SF1">
    <property type="entry name" value="KH HOMOLOGY DOMAIN-CONTAINING PROTEIN 4"/>
    <property type="match status" value="1"/>
</dbReference>
<dbReference type="FunFam" id="3.30.1370.10:FF:000035">
    <property type="entry name" value="KH domain-containing 4, pre-mRNA-splicing factor"/>
    <property type="match status" value="1"/>
</dbReference>
<accession>A0A8C7ZE51</accession>
<evidence type="ECO:0000256" key="13">
    <source>
        <dbReference type="ARBA" id="ARBA00078995"/>
    </source>
</evidence>
<dbReference type="Gene3D" id="3.30.1370.10">
    <property type="entry name" value="K Homology domain, type 1"/>
    <property type="match status" value="2"/>
</dbReference>
<keyword evidence="5" id="KW-0963">Cytoplasm</keyword>
<dbReference type="InterPro" id="IPR036612">
    <property type="entry name" value="KH_dom_type_1_sf"/>
</dbReference>
<evidence type="ECO:0000256" key="10">
    <source>
        <dbReference type="ARBA" id="ARBA00023242"/>
    </source>
</evidence>
<dbReference type="Pfam" id="PF22675">
    <property type="entry name" value="KH-I_KHDC4-BBP"/>
    <property type="match status" value="1"/>
</dbReference>
<dbReference type="PANTHER" id="PTHR15744">
    <property type="entry name" value="BLOM7"/>
    <property type="match status" value="1"/>
</dbReference>
<comment type="similarity">
    <text evidence="3">Belongs to the KHDC4 family.</text>
</comment>
<keyword evidence="7" id="KW-0507">mRNA processing</keyword>
<evidence type="ECO:0000256" key="9">
    <source>
        <dbReference type="ARBA" id="ARBA00023187"/>
    </source>
</evidence>
<dbReference type="GO" id="GO:0005737">
    <property type="term" value="C:cytoplasm"/>
    <property type="evidence" value="ECO:0007669"/>
    <property type="project" value="UniProtKB-SubCell"/>
</dbReference>
<evidence type="ECO:0000256" key="7">
    <source>
        <dbReference type="ARBA" id="ARBA00022664"/>
    </source>
</evidence>
<protein>
    <recommendedName>
        <fullName evidence="4">KH homology domain-containing protein 4</fullName>
    </recommendedName>
    <alternativeName>
        <fullName evidence="11">Brings lots of money 7</fullName>
    </alternativeName>
    <alternativeName>
        <fullName evidence="13 14">Pre-mRNA Splicing factor protein khdc4</fullName>
    </alternativeName>
</protein>
<dbReference type="Proteomes" id="UP000694383">
    <property type="component" value="Unplaced"/>
</dbReference>
<evidence type="ECO:0000313" key="18">
    <source>
        <dbReference type="Ensembl" id="ENSOSIP00000042093.1"/>
    </source>
</evidence>
<dbReference type="GO" id="GO:0008380">
    <property type="term" value="P:RNA splicing"/>
    <property type="evidence" value="ECO:0007669"/>
    <property type="project" value="UniProtKB-KW"/>
</dbReference>
<dbReference type="FunFam" id="3.30.1370.10:FF:000066">
    <property type="entry name" value="KH domain containing 4, pre-mRNA splicing factor"/>
    <property type="match status" value="1"/>
</dbReference>
<organism evidence="18 19">
    <name type="scientific">Oryzias sinensis</name>
    <name type="common">Chinese medaka</name>
    <dbReference type="NCBI Taxonomy" id="183150"/>
    <lineage>
        <taxon>Eukaryota</taxon>
        <taxon>Metazoa</taxon>
        <taxon>Chordata</taxon>
        <taxon>Craniata</taxon>
        <taxon>Vertebrata</taxon>
        <taxon>Euteleostomi</taxon>
        <taxon>Actinopterygii</taxon>
        <taxon>Neopterygii</taxon>
        <taxon>Teleostei</taxon>
        <taxon>Neoteleostei</taxon>
        <taxon>Acanthomorphata</taxon>
        <taxon>Ovalentaria</taxon>
        <taxon>Atherinomorphae</taxon>
        <taxon>Beloniformes</taxon>
        <taxon>Adrianichthyidae</taxon>
        <taxon>Oryziinae</taxon>
        <taxon>Oryzias</taxon>
    </lineage>
</organism>
<dbReference type="GO" id="GO:0005634">
    <property type="term" value="C:nucleus"/>
    <property type="evidence" value="ECO:0007669"/>
    <property type="project" value="UniProtKB-SubCell"/>
</dbReference>
<evidence type="ECO:0000256" key="15">
    <source>
        <dbReference type="SAM" id="MobiDB-lite"/>
    </source>
</evidence>
<feature type="compositionally biased region" description="Basic and acidic residues" evidence="15">
    <location>
        <begin position="382"/>
        <end position="392"/>
    </location>
</feature>
<name>A0A8C7ZE51_9TELE</name>
<evidence type="ECO:0000256" key="3">
    <source>
        <dbReference type="ARBA" id="ARBA00006093"/>
    </source>
</evidence>
<evidence type="ECO:0000256" key="11">
    <source>
        <dbReference type="ARBA" id="ARBA00030267"/>
    </source>
</evidence>
<dbReference type="SUPFAM" id="SSF54791">
    <property type="entry name" value="Eukaryotic type KH-domain (KH-domain type I)"/>
    <property type="match status" value="2"/>
</dbReference>
<evidence type="ECO:0000313" key="19">
    <source>
        <dbReference type="Proteomes" id="UP000694383"/>
    </source>
</evidence>
<keyword evidence="19" id="KW-1185">Reference proteome</keyword>
<reference evidence="18" key="1">
    <citation type="submission" date="2025-08" db="UniProtKB">
        <authorList>
            <consortium name="Ensembl"/>
        </authorList>
    </citation>
    <scope>IDENTIFICATION</scope>
</reference>
<dbReference type="InterPro" id="IPR031121">
    <property type="entry name" value="RIK/BLOM7"/>
</dbReference>
<evidence type="ECO:0000259" key="16">
    <source>
        <dbReference type="Pfam" id="PF22675"/>
    </source>
</evidence>
<comment type="subcellular location">
    <subcellularLocation>
        <location evidence="2">Cytoplasm</location>
    </subcellularLocation>
    <subcellularLocation>
        <location evidence="1">Nucleus</location>
    </subcellularLocation>
</comment>
<keyword evidence="9" id="KW-0508">mRNA splicing</keyword>
<evidence type="ECO:0000256" key="6">
    <source>
        <dbReference type="ARBA" id="ARBA00022553"/>
    </source>
</evidence>
<evidence type="ECO:0000256" key="14">
    <source>
        <dbReference type="ARBA" id="ARBA00079430"/>
    </source>
</evidence>
<sequence>MLVAKGKLKPSQIGTSGLLDKTVGAGKSAVPPKAKDDLVVAEVEINDVPINCRNLLTRGQTQDEISKVSGAAVSTRGRYMTAEEKGKALPGDRPLYLHVQGQTRELVDRAVNKIKEVITNGVVKAATASPSSSFSSSGAPVTVYHQQNPPAPSLPVMTNQKPHFQSGMHYVQDKVFVGLEHAIAGFPVKERVEGVGCSYLQHIQAETGAKVFLRGKGSGCLEPASGREAFEPMYIYISHPKPEGLAAAKTLCENLLQTLWHFYHSVCFSVSGFTQPPVVNGVPPQPPYYPPAGYQSGYPLPVPPPQPQPVPPPYNVPLPIPPVAPAGVPAQYPVRPPLTNSFVFFSFSFVQTLPPVHFLPSAAAPPKAPPPAAPTSQPQKRRFTEEVPDERDSGLLGYQVQASQWAAQTLQDPHHRVPPAWRVRGTGTWVLNPQIWTCVKGHSSCVSF</sequence>
<keyword evidence="10" id="KW-0539">Nucleus</keyword>
<feature type="domain" description="KHDC4/BBP-like KH-domain type I" evidence="16">
    <location>
        <begin position="184"/>
        <end position="257"/>
    </location>
</feature>
<evidence type="ECO:0000256" key="12">
    <source>
        <dbReference type="ARBA" id="ARBA00045732"/>
    </source>
</evidence>
<dbReference type="AlphaFoldDB" id="A0A8C7ZE51"/>
<evidence type="ECO:0000256" key="8">
    <source>
        <dbReference type="ARBA" id="ARBA00022884"/>
    </source>
</evidence>
<dbReference type="Ensembl" id="ENSOSIT00000044320.1">
    <property type="protein sequence ID" value="ENSOSIP00000042093.1"/>
    <property type="gene ID" value="ENSOSIG00000020351.1"/>
</dbReference>
<evidence type="ECO:0000256" key="2">
    <source>
        <dbReference type="ARBA" id="ARBA00004496"/>
    </source>
</evidence>
<evidence type="ECO:0000259" key="17">
    <source>
        <dbReference type="Pfam" id="PF23469"/>
    </source>
</evidence>
<dbReference type="GO" id="GO:0003723">
    <property type="term" value="F:RNA binding"/>
    <property type="evidence" value="ECO:0007669"/>
    <property type="project" value="UniProtKB-KW"/>
</dbReference>
<feature type="domain" description="ATP-dependent RNA helicase PRP5/DDX46/KHDC4 KH" evidence="17">
    <location>
        <begin position="40"/>
        <end position="123"/>
    </location>
</feature>
<dbReference type="InterPro" id="IPR047890">
    <property type="entry name" value="KHDC4_KH-I_first"/>
</dbReference>
<keyword evidence="8" id="KW-0694">RNA-binding</keyword>
<dbReference type="CDD" id="cd22386">
    <property type="entry name" value="KH-I_KHDC4_rpt2"/>
    <property type="match status" value="1"/>
</dbReference>
<dbReference type="InterPro" id="IPR056149">
    <property type="entry name" value="PRP5/DDX46/KHDC4_KH"/>
</dbReference>
<evidence type="ECO:0000256" key="1">
    <source>
        <dbReference type="ARBA" id="ARBA00004123"/>
    </source>
</evidence>
<feature type="region of interest" description="Disordered" evidence="15">
    <location>
        <begin position="361"/>
        <end position="392"/>
    </location>
</feature>
<comment type="function">
    <text evidence="12">RNA-binding protein involved in pre-mRNA splicing. Interacts with the PRP19C/Prp19 complex/NTC/Nineteen complex which is part of the spliceosome. Involved in regulating splice site selection. Binds preferentially RNA with A/C rich sequences and poly-C stretches.</text>
</comment>
<dbReference type="GeneTree" id="ENSGT00510000047412"/>
<dbReference type="InterPro" id="IPR055256">
    <property type="entry name" value="KH_1_KHDC4/BBP-like"/>
</dbReference>
<proteinExistence type="inferred from homology"/>
<dbReference type="InterPro" id="IPR047889">
    <property type="entry name" value="KHDC4_KH-I_second"/>
</dbReference>
<dbReference type="GO" id="GO:0006397">
    <property type="term" value="P:mRNA processing"/>
    <property type="evidence" value="ECO:0007669"/>
    <property type="project" value="UniProtKB-KW"/>
</dbReference>
<reference evidence="18" key="2">
    <citation type="submission" date="2025-09" db="UniProtKB">
        <authorList>
            <consortium name="Ensembl"/>
        </authorList>
    </citation>
    <scope>IDENTIFICATION</scope>
</reference>
<keyword evidence="6" id="KW-0597">Phosphoprotein</keyword>
<dbReference type="Pfam" id="PF23469">
    <property type="entry name" value="KH_12"/>
    <property type="match status" value="1"/>
</dbReference>
<evidence type="ECO:0000256" key="4">
    <source>
        <dbReference type="ARBA" id="ARBA00017795"/>
    </source>
</evidence>
<dbReference type="CDD" id="cd22385">
    <property type="entry name" value="KH-I_KHDC4_rpt1"/>
    <property type="match status" value="1"/>
</dbReference>